<dbReference type="RefSeq" id="WP_173061261.1">
    <property type="nucleotide sequence ID" value="NZ_AP022853.1"/>
</dbReference>
<organism evidence="1 2">
    <name type="scientific">Sulfurimicrobium lacus</name>
    <dbReference type="NCBI Taxonomy" id="2715678"/>
    <lineage>
        <taxon>Bacteria</taxon>
        <taxon>Pseudomonadati</taxon>
        <taxon>Pseudomonadota</taxon>
        <taxon>Betaproteobacteria</taxon>
        <taxon>Nitrosomonadales</taxon>
        <taxon>Sulfuricellaceae</taxon>
        <taxon>Sulfurimicrobium</taxon>
    </lineage>
</organism>
<name>A0A6F8VAI0_9PROT</name>
<reference evidence="2" key="1">
    <citation type="submission" date="2020-03" db="EMBL/GenBank/DDBJ databases">
        <title>Complete genome sequence of sulfur-oxidizing bacterium skT11.</title>
        <authorList>
            <person name="Kanda M."/>
            <person name="Kojima H."/>
            <person name="Fukui M."/>
        </authorList>
    </citation>
    <scope>NUCLEOTIDE SEQUENCE [LARGE SCALE GENOMIC DNA]</scope>
    <source>
        <strain evidence="2">skT11</strain>
    </source>
</reference>
<evidence type="ECO:0000313" key="2">
    <source>
        <dbReference type="Proteomes" id="UP000502260"/>
    </source>
</evidence>
<dbReference type="KEGG" id="slac:SKTS_10030"/>
<proteinExistence type="predicted"/>
<evidence type="ECO:0000313" key="1">
    <source>
        <dbReference type="EMBL" id="BCB26117.1"/>
    </source>
</evidence>
<keyword evidence="2" id="KW-1185">Reference proteome</keyword>
<protein>
    <submittedName>
        <fullName evidence="1">Uncharacterized protein</fullName>
    </submittedName>
</protein>
<dbReference type="AlphaFoldDB" id="A0A6F8VAI0"/>
<dbReference type="Proteomes" id="UP000502260">
    <property type="component" value="Chromosome"/>
</dbReference>
<dbReference type="EMBL" id="AP022853">
    <property type="protein sequence ID" value="BCB26117.1"/>
    <property type="molecule type" value="Genomic_DNA"/>
</dbReference>
<gene>
    <name evidence="1" type="ORF">SKTS_10030</name>
</gene>
<accession>A0A6F8VAI0</accession>
<sequence>MHFILGGKNGKTPVRCDDIKEWSSWFNQAERQVGFDKVGDIQVSTVFLGVALDFAGRHPILFETMIIGAGHNHEPERYTSWESAAAGHALWVGKIKQKRFMSELSSDQDPAA</sequence>